<dbReference type="AlphaFoldDB" id="X1MBU1"/>
<accession>X1MBU1</accession>
<feature type="non-terminal residue" evidence="1">
    <location>
        <position position="206"/>
    </location>
</feature>
<comment type="caution">
    <text evidence="1">The sequence shown here is derived from an EMBL/GenBank/DDBJ whole genome shotgun (WGS) entry which is preliminary data.</text>
</comment>
<evidence type="ECO:0000313" key="1">
    <source>
        <dbReference type="EMBL" id="GAI15551.1"/>
    </source>
</evidence>
<dbReference type="EMBL" id="BARV01005492">
    <property type="protein sequence ID" value="GAI15551.1"/>
    <property type="molecule type" value="Genomic_DNA"/>
</dbReference>
<feature type="non-terminal residue" evidence="1">
    <location>
        <position position="1"/>
    </location>
</feature>
<protein>
    <submittedName>
        <fullName evidence="1">Uncharacterized protein</fullName>
    </submittedName>
</protein>
<name>X1MBU1_9ZZZZ</name>
<organism evidence="1">
    <name type="scientific">marine sediment metagenome</name>
    <dbReference type="NCBI Taxonomy" id="412755"/>
    <lineage>
        <taxon>unclassified sequences</taxon>
        <taxon>metagenomes</taxon>
        <taxon>ecological metagenomes</taxon>
    </lineage>
</organism>
<reference evidence="1" key="1">
    <citation type="journal article" date="2014" name="Front. Microbiol.">
        <title>High frequency of phylogenetically diverse reductive dehalogenase-homologous genes in deep subseafloor sedimentary metagenomes.</title>
        <authorList>
            <person name="Kawai M."/>
            <person name="Futagami T."/>
            <person name="Toyoda A."/>
            <person name="Takaki Y."/>
            <person name="Nishi S."/>
            <person name="Hori S."/>
            <person name="Arai W."/>
            <person name="Tsubouchi T."/>
            <person name="Morono Y."/>
            <person name="Uchiyama I."/>
            <person name="Ito T."/>
            <person name="Fujiyama A."/>
            <person name="Inagaki F."/>
            <person name="Takami H."/>
        </authorList>
    </citation>
    <scope>NUCLEOTIDE SEQUENCE</scope>
    <source>
        <strain evidence="1">Expedition CK06-06</strain>
    </source>
</reference>
<gene>
    <name evidence="1" type="ORF">S06H3_11374</name>
</gene>
<sequence length="206" mass="24153">VIDAAEEVMNRKRFGGNCAQCGAQLNAEGQRFLCPECKQFFCTQQCYKLHECGRKQHFVPWDKNHQIHDEEGDELIELIMTMVETDRKNADSIREQSRLHCIICEQTKEVVTDGDPYSVCADCYNILRNEFLNVLHYSRKKSDPLVNGFRVMQLPGSFTMDKMRLLTLLLTKKKTERRHCIHVHYRTPRDKGQALLTLYDLKIWEL</sequence>
<proteinExistence type="predicted"/>